<evidence type="ECO:0000313" key="3">
    <source>
        <dbReference type="Proteomes" id="UP000244792"/>
    </source>
</evidence>
<protein>
    <submittedName>
        <fullName evidence="2">Uncharacterized protein</fullName>
    </submittedName>
</protein>
<feature type="transmembrane region" description="Helical" evidence="1">
    <location>
        <begin position="18"/>
        <end position="39"/>
    </location>
</feature>
<organism evidence="2 3">
    <name type="scientific">Thermodesulfobium acidiphilum</name>
    <dbReference type="NCBI Taxonomy" id="1794699"/>
    <lineage>
        <taxon>Bacteria</taxon>
        <taxon>Pseudomonadati</taxon>
        <taxon>Thermodesulfobiota</taxon>
        <taxon>Thermodesulfobiia</taxon>
        <taxon>Thermodesulfobiales</taxon>
        <taxon>Thermodesulfobiaceae</taxon>
        <taxon>Thermodesulfobium</taxon>
    </lineage>
</organism>
<dbReference type="AlphaFoldDB" id="A0A2R4W227"/>
<keyword evidence="3" id="KW-1185">Reference proteome</keyword>
<accession>A0A2R4W227</accession>
<dbReference type="EMBL" id="CP020921">
    <property type="protein sequence ID" value="AWB10794.1"/>
    <property type="molecule type" value="Genomic_DNA"/>
</dbReference>
<keyword evidence="1" id="KW-0472">Membrane</keyword>
<name>A0A2R4W227_THEAF</name>
<keyword evidence="1" id="KW-1133">Transmembrane helix</keyword>
<reference evidence="2 3" key="1">
    <citation type="submission" date="2017-04" db="EMBL/GenBank/DDBJ databases">
        <title>Genomic insights into metabolism of Thermodesulfobium acidiphilum.</title>
        <authorList>
            <person name="Toshchakov S.V."/>
            <person name="Frolov E.N."/>
            <person name="Kublanov I.V."/>
            <person name="Samarov N.I."/>
            <person name="Novikov A."/>
            <person name="Lebedinsky A.V."/>
            <person name="Bonch-Osmolovskaya E.A."/>
            <person name="Chernyh N.A."/>
        </authorList>
    </citation>
    <scope>NUCLEOTIDE SEQUENCE [LARGE SCALE GENOMIC DNA]</scope>
    <source>
        <strain evidence="2 3">3127-1</strain>
    </source>
</reference>
<proteinExistence type="predicted"/>
<dbReference type="RefSeq" id="WP_108309571.1">
    <property type="nucleotide sequence ID" value="NZ_CP020921.1"/>
</dbReference>
<keyword evidence="1" id="KW-0812">Transmembrane</keyword>
<evidence type="ECO:0000256" key="1">
    <source>
        <dbReference type="SAM" id="Phobius"/>
    </source>
</evidence>
<dbReference type="KEGG" id="taci:TDSAC_1454"/>
<dbReference type="Proteomes" id="UP000244792">
    <property type="component" value="Chromosome"/>
</dbReference>
<sequence length="75" mass="8629">MWCSGPGFYGHGFYGMPFFGMFFPILFLGILVFAFFYLFRPAMSRCSISSGASNEELIKEINRLKEEIKKLKGEK</sequence>
<evidence type="ECO:0000313" key="2">
    <source>
        <dbReference type="EMBL" id="AWB10794.1"/>
    </source>
</evidence>
<gene>
    <name evidence="2" type="ORF">TDSAC_1454</name>
</gene>